<comment type="caution">
    <text evidence="1">The sequence shown here is derived from an EMBL/GenBank/DDBJ whole genome shotgun (WGS) entry which is preliminary data.</text>
</comment>
<name>A0AAP3CGE5_BACVA</name>
<gene>
    <name evidence="1" type="ORF">MOC71_03750</name>
</gene>
<accession>A0AAP3CGE5</accession>
<dbReference type="InterPro" id="IPR011051">
    <property type="entry name" value="RmlC_Cupin_sf"/>
</dbReference>
<dbReference type="EMBL" id="JALAOH010000007">
    <property type="protein sequence ID" value="MCY8315873.1"/>
    <property type="molecule type" value="Genomic_DNA"/>
</dbReference>
<sequence length="215" mass="24674">MKGEDKVEMIKTIIKKYETKTPIFKELVEDVSKIKISSKEMKRYIHEVPDDFEGNYFRQKVGTSQVGALIMTWFKGSDIHIHDDSAIIYVLSGHLINIKYQIMNKSLLVKDITIAQPGEMIFEEKGLIHQIIPVRKNDDPCLSAHFYFPPKQSLEGTKIIDPMSGRIITLSSFAKEACIPSNHEEILSIQENVFFDTNFSLFNKLFREQTIASSL</sequence>
<organism evidence="1 2">
    <name type="scientific">Bacillus vallismortis</name>
    <dbReference type="NCBI Taxonomy" id="72361"/>
    <lineage>
        <taxon>Bacteria</taxon>
        <taxon>Bacillati</taxon>
        <taxon>Bacillota</taxon>
        <taxon>Bacilli</taxon>
        <taxon>Bacillales</taxon>
        <taxon>Bacillaceae</taxon>
        <taxon>Bacillus</taxon>
    </lineage>
</organism>
<protein>
    <recommendedName>
        <fullName evidence="3">Cysteine dioxygenase</fullName>
    </recommendedName>
</protein>
<dbReference type="Gene3D" id="2.60.120.10">
    <property type="entry name" value="Jelly Rolls"/>
    <property type="match status" value="1"/>
</dbReference>
<evidence type="ECO:0008006" key="3">
    <source>
        <dbReference type="Google" id="ProtNLM"/>
    </source>
</evidence>
<reference evidence="1" key="1">
    <citation type="submission" date="2022-02" db="EMBL/GenBank/DDBJ databases">
        <title>Crop Bioprotection Bacillus Genome Sequencing.</title>
        <authorList>
            <person name="Dunlap C."/>
        </authorList>
    </citation>
    <scope>NUCLEOTIDE SEQUENCE</scope>
    <source>
        <strain evidence="1">98-1</strain>
    </source>
</reference>
<dbReference type="Proteomes" id="UP001067121">
    <property type="component" value="Unassembled WGS sequence"/>
</dbReference>
<evidence type="ECO:0000313" key="1">
    <source>
        <dbReference type="EMBL" id="MCY8315873.1"/>
    </source>
</evidence>
<dbReference type="AlphaFoldDB" id="A0AAP3CGE5"/>
<evidence type="ECO:0000313" key="2">
    <source>
        <dbReference type="Proteomes" id="UP001067121"/>
    </source>
</evidence>
<dbReference type="InterPro" id="IPR014710">
    <property type="entry name" value="RmlC-like_jellyroll"/>
</dbReference>
<dbReference type="SUPFAM" id="SSF51182">
    <property type="entry name" value="RmlC-like cupins"/>
    <property type="match status" value="1"/>
</dbReference>
<dbReference type="RefSeq" id="WP_268542509.1">
    <property type="nucleotide sequence ID" value="NZ_JALAOH010000007.1"/>
</dbReference>
<proteinExistence type="predicted"/>